<evidence type="ECO:0000256" key="4">
    <source>
        <dbReference type="PROSITE-ProRule" id="PRU00473"/>
    </source>
</evidence>
<evidence type="ECO:0000256" key="3">
    <source>
        <dbReference type="ARBA" id="ARBA00023237"/>
    </source>
</evidence>
<accession>A0A1I3THG3</accession>
<dbReference type="PANTHER" id="PTHR30329:SF21">
    <property type="entry name" value="LIPOPROTEIN YIAD-RELATED"/>
    <property type="match status" value="1"/>
</dbReference>
<dbReference type="OrthoDB" id="9782229at2"/>
<dbReference type="GO" id="GO:0009279">
    <property type="term" value="C:cell outer membrane"/>
    <property type="evidence" value="ECO:0007669"/>
    <property type="project" value="UniProtKB-SubCell"/>
</dbReference>
<dbReference type="PRINTS" id="PR01021">
    <property type="entry name" value="OMPADOMAIN"/>
</dbReference>
<dbReference type="InterPro" id="IPR006664">
    <property type="entry name" value="OMP_bac"/>
</dbReference>
<proteinExistence type="predicted"/>
<evidence type="ECO:0000256" key="1">
    <source>
        <dbReference type="ARBA" id="ARBA00004442"/>
    </source>
</evidence>
<dbReference type="PROSITE" id="PS51123">
    <property type="entry name" value="OMPA_2"/>
    <property type="match status" value="1"/>
</dbReference>
<dbReference type="SUPFAM" id="SSF103088">
    <property type="entry name" value="OmpA-like"/>
    <property type="match status" value="1"/>
</dbReference>
<reference evidence="7" key="1">
    <citation type="submission" date="2016-10" db="EMBL/GenBank/DDBJ databases">
        <authorList>
            <person name="Varghese N."/>
            <person name="Submissions S."/>
        </authorList>
    </citation>
    <scope>NUCLEOTIDE SEQUENCE [LARGE SCALE GENOMIC DNA]</scope>
    <source>
        <strain evidence="7">DSM 26542</strain>
    </source>
</reference>
<dbReference type="InterPro" id="IPR008969">
    <property type="entry name" value="CarboxyPept-like_regulatory"/>
</dbReference>
<name>A0A1I3THG3_9FLAO</name>
<dbReference type="InterPro" id="IPR006665">
    <property type="entry name" value="OmpA-like"/>
</dbReference>
<feature type="domain" description="OmpA-like" evidence="5">
    <location>
        <begin position="112"/>
        <end position="233"/>
    </location>
</feature>
<keyword evidence="7" id="KW-1185">Reference proteome</keyword>
<keyword evidence="3" id="KW-0998">Cell outer membrane</keyword>
<keyword evidence="2 4" id="KW-0472">Membrane</keyword>
<dbReference type="InterPro" id="IPR036737">
    <property type="entry name" value="OmpA-like_sf"/>
</dbReference>
<dbReference type="STRING" id="1150112.SAMN04487893_11385"/>
<dbReference type="Gene3D" id="3.30.1330.60">
    <property type="entry name" value="OmpA-like domain"/>
    <property type="match status" value="1"/>
</dbReference>
<dbReference type="InterPro" id="IPR050330">
    <property type="entry name" value="Bact_OuterMem_StrucFunc"/>
</dbReference>
<dbReference type="RefSeq" id="WP_090680169.1">
    <property type="nucleotide sequence ID" value="NZ_FORU01000013.1"/>
</dbReference>
<evidence type="ECO:0000313" key="7">
    <source>
        <dbReference type="Proteomes" id="UP000243887"/>
    </source>
</evidence>
<dbReference type="CDD" id="cd07185">
    <property type="entry name" value="OmpA_C-like"/>
    <property type="match status" value="1"/>
</dbReference>
<comment type="subcellular location">
    <subcellularLocation>
        <location evidence="1">Cell outer membrane</location>
    </subcellularLocation>
</comment>
<dbReference type="Pfam" id="PF00691">
    <property type="entry name" value="OmpA"/>
    <property type="match status" value="1"/>
</dbReference>
<sequence length="233" mass="26472">MMKEIQQIIIAILILFTTMVSAQEPSLTLKGKVYDKENKMGIGKASVHLIDFKGIVLKTATTDSQGAYDIQIKTSSDKFKVEAEAENFNQAEVLIDSSKKNVEINFGLNREKSVVGAMSFPMIYFDFDSSYLTTHAKKELKGVIEYMNHNPNVRLRLNAHTDSRGTSKYNNWLSGRRADRVRSWLIEEGKIDANRIEEHHFGKTQLSNHCSDGVKCSADQHRENRRCSIEIIN</sequence>
<organism evidence="6 7">
    <name type="scientific">Myroides guanonis</name>
    <dbReference type="NCBI Taxonomy" id="1150112"/>
    <lineage>
        <taxon>Bacteria</taxon>
        <taxon>Pseudomonadati</taxon>
        <taxon>Bacteroidota</taxon>
        <taxon>Flavobacteriia</taxon>
        <taxon>Flavobacteriales</taxon>
        <taxon>Flavobacteriaceae</taxon>
        <taxon>Myroides</taxon>
    </lineage>
</organism>
<gene>
    <name evidence="6" type="ORF">SAMN04487893_11385</name>
</gene>
<dbReference type="PANTHER" id="PTHR30329">
    <property type="entry name" value="STATOR ELEMENT OF FLAGELLAR MOTOR COMPLEX"/>
    <property type="match status" value="1"/>
</dbReference>
<evidence type="ECO:0000313" key="6">
    <source>
        <dbReference type="EMBL" id="SFJ70325.1"/>
    </source>
</evidence>
<dbReference type="SUPFAM" id="SSF49464">
    <property type="entry name" value="Carboxypeptidase regulatory domain-like"/>
    <property type="match status" value="1"/>
</dbReference>
<evidence type="ECO:0000259" key="5">
    <source>
        <dbReference type="PROSITE" id="PS51123"/>
    </source>
</evidence>
<evidence type="ECO:0000256" key="2">
    <source>
        <dbReference type="ARBA" id="ARBA00023136"/>
    </source>
</evidence>
<dbReference type="Proteomes" id="UP000243887">
    <property type="component" value="Unassembled WGS sequence"/>
</dbReference>
<protein>
    <submittedName>
        <fullName evidence="6">OmpA family protein</fullName>
    </submittedName>
</protein>
<dbReference type="Gene3D" id="2.60.40.1120">
    <property type="entry name" value="Carboxypeptidase-like, regulatory domain"/>
    <property type="match status" value="1"/>
</dbReference>
<dbReference type="EMBL" id="FORU01000013">
    <property type="protein sequence ID" value="SFJ70325.1"/>
    <property type="molecule type" value="Genomic_DNA"/>
</dbReference>
<dbReference type="AlphaFoldDB" id="A0A1I3THG3"/>